<dbReference type="PANTHER" id="PTHR35174">
    <property type="entry name" value="BLL7171 PROTEIN-RELATED"/>
    <property type="match status" value="1"/>
</dbReference>
<feature type="domain" description="SnoaL-like" evidence="1">
    <location>
        <begin position="14"/>
        <end position="135"/>
    </location>
</feature>
<sequence length="148" mass="16662">MDTTVHGLKPENEVRRAIEGWLGAVRAGDIDGIAAHYAPDILAFDAVSQLQFKGREAYMQHWRHCFDLCGGPHVFELRDIGIAAGDDVAFAHFLNRCGGIDENGKEQTSWMRATIGYRKIGGRWMVVHEHFSAPFDMENFKALFDLEP</sequence>
<dbReference type="SUPFAM" id="SSF54427">
    <property type="entry name" value="NTF2-like"/>
    <property type="match status" value="1"/>
</dbReference>
<dbReference type="EMBL" id="JAIRBM010000004">
    <property type="protein sequence ID" value="MBZ6076077.1"/>
    <property type="molecule type" value="Genomic_DNA"/>
</dbReference>
<comment type="caution">
    <text evidence="2">The sequence shown here is derived from an EMBL/GenBank/DDBJ whole genome shotgun (WGS) entry which is preliminary data.</text>
</comment>
<protein>
    <submittedName>
        <fullName evidence="2">Nuclear transport factor 2 family protein</fullName>
    </submittedName>
</protein>
<reference evidence="2 3" key="1">
    <citation type="submission" date="2021-09" db="EMBL/GenBank/DDBJ databases">
        <title>The complete genome sequence of a new microorganism.</title>
        <authorList>
            <person name="Zi Z."/>
        </authorList>
    </citation>
    <scope>NUCLEOTIDE SEQUENCE [LARGE SCALE GENOMIC DNA]</scope>
    <source>
        <strain evidence="2 3">WGZ8</strain>
    </source>
</reference>
<dbReference type="Pfam" id="PF13474">
    <property type="entry name" value="SnoaL_3"/>
    <property type="match status" value="1"/>
</dbReference>
<dbReference type="RefSeq" id="WP_224312390.1">
    <property type="nucleotide sequence ID" value="NZ_JAIRBM010000004.1"/>
</dbReference>
<organism evidence="2 3">
    <name type="scientific">Microvirga puerhi</name>
    <dbReference type="NCBI Taxonomy" id="2876078"/>
    <lineage>
        <taxon>Bacteria</taxon>
        <taxon>Pseudomonadati</taxon>
        <taxon>Pseudomonadota</taxon>
        <taxon>Alphaproteobacteria</taxon>
        <taxon>Hyphomicrobiales</taxon>
        <taxon>Methylobacteriaceae</taxon>
        <taxon>Microvirga</taxon>
    </lineage>
</organism>
<name>A0ABS7VM62_9HYPH</name>
<dbReference type="Proteomes" id="UP000704176">
    <property type="component" value="Unassembled WGS sequence"/>
</dbReference>
<dbReference type="InterPro" id="IPR037401">
    <property type="entry name" value="SnoaL-like"/>
</dbReference>
<dbReference type="InterPro" id="IPR032710">
    <property type="entry name" value="NTF2-like_dom_sf"/>
</dbReference>
<gene>
    <name evidence="2" type="ORF">K9B37_07210</name>
</gene>
<dbReference type="Gene3D" id="3.10.450.50">
    <property type="match status" value="1"/>
</dbReference>
<keyword evidence="3" id="KW-1185">Reference proteome</keyword>
<evidence type="ECO:0000259" key="1">
    <source>
        <dbReference type="Pfam" id="PF13474"/>
    </source>
</evidence>
<proteinExistence type="predicted"/>
<accession>A0ABS7VM62</accession>
<evidence type="ECO:0000313" key="2">
    <source>
        <dbReference type="EMBL" id="MBZ6076077.1"/>
    </source>
</evidence>
<dbReference type="PANTHER" id="PTHR35174:SF3">
    <property type="entry name" value="BLL7171 PROTEIN"/>
    <property type="match status" value="1"/>
</dbReference>
<evidence type="ECO:0000313" key="3">
    <source>
        <dbReference type="Proteomes" id="UP000704176"/>
    </source>
</evidence>